<dbReference type="AlphaFoldDB" id="A0A543F871"/>
<dbReference type="RefSeq" id="WP_141808389.1">
    <property type="nucleotide sequence ID" value="NZ_VFPG01000001.1"/>
</dbReference>
<protein>
    <submittedName>
        <fullName evidence="2">ABC-2 type transport system permease protein</fullName>
    </submittedName>
</protein>
<feature type="transmembrane region" description="Helical" evidence="1">
    <location>
        <begin position="119"/>
        <end position="142"/>
    </location>
</feature>
<feature type="transmembrane region" description="Helical" evidence="1">
    <location>
        <begin position="62"/>
        <end position="90"/>
    </location>
</feature>
<keyword evidence="3" id="KW-1185">Reference proteome</keyword>
<feature type="transmembrane region" description="Helical" evidence="1">
    <location>
        <begin position="162"/>
        <end position="182"/>
    </location>
</feature>
<sequence>MGVLAAERIKLTSTRSPWWCAALTVVFALGITALFSLLLNVSMNAYQDDPTISPEPPYAENVMAGLGITGVSFIPGFGYILIMILAALAVTSEYRFGTIKATFLAAPHRSTVLVTKASMIAVGAAVLSAILTFLSFLILKALTDSDVGSKLSLTDGDLKVFYAVPIFAALVVFLSVGVGALVRQSAGALSLLIVWPVLIEPIIGAFGKYGRNIQVFLPFQNANRFLGLEDTGLPWHWGAWPALLYFAAFVAIVFGAALVVVNKRDA</sequence>
<dbReference type="OrthoDB" id="4336046at2"/>
<organism evidence="2 3">
    <name type="scientific">Nocardia bhagyanarayanae</name>
    <dbReference type="NCBI Taxonomy" id="1215925"/>
    <lineage>
        <taxon>Bacteria</taxon>
        <taxon>Bacillati</taxon>
        <taxon>Actinomycetota</taxon>
        <taxon>Actinomycetes</taxon>
        <taxon>Mycobacteriales</taxon>
        <taxon>Nocardiaceae</taxon>
        <taxon>Nocardia</taxon>
    </lineage>
</organism>
<comment type="caution">
    <text evidence="2">The sequence shown here is derived from an EMBL/GenBank/DDBJ whole genome shotgun (WGS) entry which is preliminary data.</text>
</comment>
<keyword evidence="1" id="KW-1133">Transmembrane helix</keyword>
<evidence type="ECO:0000313" key="2">
    <source>
        <dbReference type="EMBL" id="TQM30022.1"/>
    </source>
</evidence>
<feature type="transmembrane region" description="Helical" evidence="1">
    <location>
        <begin position="189"/>
        <end position="207"/>
    </location>
</feature>
<keyword evidence="1" id="KW-0472">Membrane</keyword>
<accession>A0A543F871</accession>
<gene>
    <name evidence="2" type="ORF">FB390_1638</name>
</gene>
<dbReference type="Proteomes" id="UP000316331">
    <property type="component" value="Unassembled WGS sequence"/>
</dbReference>
<feature type="transmembrane region" description="Helical" evidence="1">
    <location>
        <begin position="18"/>
        <end position="42"/>
    </location>
</feature>
<evidence type="ECO:0000313" key="3">
    <source>
        <dbReference type="Proteomes" id="UP000316331"/>
    </source>
</evidence>
<feature type="transmembrane region" description="Helical" evidence="1">
    <location>
        <begin position="242"/>
        <end position="261"/>
    </location>
</feature>
<reference evidence="2 3" key="1">
    <citation type="submission" date="2019-06" db="EMBL/GenBank/DDBJ databases">
        <title>Sequencing the genomes of 1000 actinobacteria strains.</title>
        <authorList>
            <person name="Klenk H.-P."/>
        </authorList>
    </citation>
    <scope>NUCLEOTIDE SEQUENCE [LARGE SCALE GENOMIC DNA]</scope>
    <source>
        <strain evidence="2 3">DSM 103495</strain>
    </source>
</reference>
<evidence type="ECO:0000256" key="1">
    <source>
        <dbReference type="SAM" id="Phobius"/>
    </source>
</evidence>
<dbReference type="EMBL" id="VFPG01000001">
    <property type="protein sequence ID" value="TQM30022.1"/>
    <property type="molecule type" value="Genomic_DNA"/>
</dbReference>
<proteinExistence type="predicted"/>
<name>A0A543F871_9NOCA</name>
<keyword evidence="1" id="KW-0812">Transmembrane</keyword>